<dbReference type="GO" id="GO:0005634">
    <property type="term" value="C:nucleus"/>
    <property type="evidence" value="ECO:0007669"/>
    <property type="project" value="TreeGrafter"/>
</dbReference>
<dbReference type="PROSITE" id="PS51029">
    <property type="entry name" value="MADF"/>
    <property type="match status" value="1"/>
</dbReference>
<evidence type="ECO:0000256" key="1">
    <source>
        <dbReference type="SAM" id="MobiDB-lite"/>
    </source>
</evidence>
<evidence type="ECO:0000259" key="2">
    <source>
        <dbReference type="PROSITE" id="PS51029"/>
    </source>
</evidence>
<dbReference type="PANTHER" id="PTHR12243">
    <property type="entry name" value="MADF DOMAIN TRANSCRIPTION FACTOR"/>
    <property type="match status" value="1"/>
</dbReference>
<dbReference type="Pfam" id="PF10545">
    <property type="entry name" value="MADF_DNA_bdg"/>
    <property type="match status" value="1"/>
</dbReference>
<evidence type="ECO:0000313" key="4">
    <source>
        <dbReference type="Proteomes" id="UP001152888"/>
    </source>
</evidence>
<dbReference type="PANTHER" id="PTHR12243:SF69">
    <property type="entry name" value="SI:CH73-59F11.3"/>
    <property type="match status" value="1"/>
</dbReference>
<dbReference type="EMBL" id="CAKOFQ010008198">
    <property type="protein sequence ID" value="CAH2012629.1"/>
    <property type="molecule type" value="Genomic_DNA"/>
</dbReference>
<sequence length="267" mass="30237">MSQRDEELVEVVRQYTHLWDKTHALFRNKNAKNNAWATIADIMHISAAQAINRWTTLKARYLKERKRALESCSGTAGGTEAECPLYQKMGFLDPMINPRSARSNIQSDGSSQTTSEVSDTLATIMGMVEDAPPSPNEENQASTPQADADTQGQPERPESQGASSLPEKRLAHRRRQLLRRGNASRGVRVPVQVQIYKQILGKMDELIRFITQPEVENEDILFGRALAMSLSHVRSRQKKLQFKTEIMRRLEQIVAEEEADQDLQHEA</sequence>
<feature type="domain" description="MADF" evidence="2">
    <location>
        <begin position="7"/>
        <end position="97"/>
    </location>
</feature>
<dbReference type="AlphaFoldDB" id="A0A9P0Q6B2"/>
<reference evidence="3" key="1">
    <citation type="submission" date="2022-03" db="EMBL/GenBank/DDBJ databases">
        <authorList>
            <person name="Sayadi A."/>
        </authorList>
    </citation>
    <scope>NUCLEOTIDE SEQUENCE</scope>
</reference>
<dbReference type="GO" id="GO:0006357">
    <property type="term" value="P:regulation of transcription by RNA polymerase II"/>
    <property type="evidence" value="ECO:0007669"/>
    <property type="project" value="TreeGrafter"/>
</dbReference>
<dbReference type="InterPro" id="IPR006578">
    <property type="entry name" value="MADF-dom"/>
</dbReference>
<feature type="compositionally biased region" description="Polar residues" evidence="1">
    <location>
        <begin position="136"/>
        <end position="153"/>
    </location>
</feature>
<dbReference type="InterPro" id="IPR039353">
    <property type="entry name" value="TF_Adf1"/>
</dbReference>
<dbReference type="Proteomes" id="UP001152888">
    <property type="component" value="Unassembled WGS sequence"/>
</dbReference>
<gene>
    <name evidence="3" type="ORF">ACAOBT_LOCUS32929</name>
</gene>
<protein>
    <recommendedName>
        <fullName evidence="2">MADF domain-containing protein</fullName>
    </recommendedName>
</protein>
<proteinExistence type="predicted"/>
<keyword evidence="4" id="KW-1185">Reference proteome</keyword>
<accession>A0A9P0Q6B2</accession>
<feature type="compositionally biased region" description="Polar residues" evidence="1">
    <location>
        <begin position="100"/>
        <end position="121"/>
    </location>
</feature>
<evidence type="ECO:0000313" key="3">
    <source>
        <dbReference type="EMBL" id="CAH2012629.1"/>
    </source>
</evidence>
<organism evidence="3 4">
    <name type="scientific">Acanthoscelides obtectus</name>
    <name type="common">Bean weevil</name>
    <name type="synonym">Bruchus obtectus</name>
    <dbReference type="NCBI Taxonomy" id="200917"/>
    <lineage>
        <taxon>Eukaryota</taxon>
        <taxon>Metazoa</taxon>
        <taxon>Ecdysozoa</taxon>
        <taxon>Arthropoda</taxon>
        <taxon>Hexapoda</taxon>
        <taxon>Insecta</taxon>
        <taxon>Pterygota</taxon>
        <taxon>Neoptera</taxon>
        <taxon>Endopterygota</taxon>
        <taxon>Coleoptera</taxon>
        <taxon>Polyphaga</taxon>
        <taxon>Cucujiformia</taxon>
        <taxon>Chrysomeloidea</taxon>
        <taxon>Chrysomelidae</taxon>
        <taxon>Bruchinae</taxon>
        <taxon>Bruchini</taxon>
        <taxon>Acanthoscelides</taxon>
    </lineage>
</organism>
<name>A0A9P0Q6B2_ACAOB</name>
<comment type="caution">
    <text evidence="3">The sequence shown here is derived from an EMBL/GenBank/DDBJ whole genome shotgun (WGS) entry which is preliminary data.</text>
</comment>
<dbReference type="GO" id="GO:0005667">
    <property type="term" value="C:transcription regulator complex"/>
    <property type="evidence" value="ECO:0007669"/>
    <property type="project" value="TreeGrafter"/>
</dbReference>
<dbReference type="OrthoDB" id="6703957at2759"/>
<dbReference type="SMART" id="SM00595">
    <property type="entry name" value="MADF"/>
    <property type="match status" value="1"/>
</dbReference>
<feature type="region of interest" description="Disordered" evidence="1">
    <location>
        <begin position="97"/>
        <end position="170"/>
    </location>
</feature>